<dbReference type="Proteomes" id="UP001595891">
    <property type="component" value="Unassembled WGS sequence"/>
</dbReference>
<sequence>MLLRLRPRDVILGLRLRNVVLRLRPSSEISGLRPRDVITGLRLRGLVLGLLAAGALAPAAAPPGVTGNGLGISLADAPVSARADSRAWRYIVDHLAPGTVIRRRVEVSNTTGIPLDISLYPAAGMIRDRAFRFAPGRTSNELSRWTTLSRAALKMAPHTRTMVTATIAVPDDAAPGERYAVIWAEAAKDPPPGGGVRKINRVGVRIYLSVGRGNPPASDFTIDSLTARRMADGRQAVFAGVRNTGGRAVDLSGDLRLSNGPGRLSAGPFDVQTGMTLAPGDAGSVSVNLGEQVPDGPWLGRLRLESGLTKRSASATIRFPAATGTADAVKAMAEPGGPPVVVLAVAAVLSALTAAGLLLVRRRRLSNQLEGQGDA</sequence>
<keyword evidence="1" id="KW-0472">Membrane</keyword>
<comment type="caution">
    <text evidence="2">The sequence shown here is derived from an EMBL/GenBank/DDBJ whole genome shotgun (WGS) entry which is preliminary data.</text>
</comment>
<keyword evidence="3" id="KW-1185">Reference proteome</keyword>
<protein>
    <submittedName>
        <fullName evidence="2">Peptidase</fullName>
    </submittedName>
</protein>
<evidence type="ECO:0000313" key="2">
    <source>
        <dbReference type="EMBL" id="MFC4586398.1"/>
    </source>
</evidence>
<feature type="transmembrane region" description="Helical" evidence="1">
    <location>
        <begin position="340"/>
        <end position="360"/>
    </location>
</feature>
<organism evidence="2 3">
    <name type="scientific">Sphaerisporangium corydalis</name>
    <dbReference type="NCBI Taxonomy" id="1441875"/>
    <lineage>
        <taxon>Bacteria</taxon>
        <taxon>Bacillati</taxon>
        <taxon>Actinomycetota</taxon>
        <taxon>Actinomycetes</taxon>
        <taxon>Streptosporangiales</taxon>
        <taxon>Streptosporangiaceae</taxon>
        <taxon>Sphaerisporangium</taxon>
    </lineage>
</organism>
<keyword evidence="1" id="KW-0812">Transmembrane</keyword>
<name>A0ABV9EAP4_9ACTN</name>
<evidence type="ECO:0000313" key="3">
    <source>
        <dbReference type="Proteomes" id="UP001595891"/>
    </source>
</evidence>
<reference evidence="3" key="1">
    <citation type="journal article" date="2019" name="Int. J. Syst. Evol. Microbiol.">
        <title>The Global Catalogue of Microorganisms (GCM) 10K type strain sequencing project: providing services to taxonomists for standard genome sequencing and annotation.</title>
        <authorList>
            <consortium name="The Broad Institute Genomics Platform"/>
            <consortium name="The Broad Institute Genome Sequencing Center for Infectious Disease"/>
            <person name="Wu L."/>
            <person name="Ma J."/>
        </authorList>
    </citation>
    <scope>NUCLEOTIDE SEQUENCE [LARGE SCALE GENOMIC DNA]</scope>
    <source>
        <strain evidence="3">CCUG 49560</strain>
    </source>
</reference>
<dbReference type="RefSeq" id="WP_262846691.1">
    <property type="nucleotide sequence ID" value="NZ_JANZYP010000050.1"/>
</dbReference>
<dbReference type="EMBL" id="JBHSFN010000005">
    <property type="protein sequence ID" value="MFC4586398.1"/>
    <property type="molecule type" value="Genomic_DNA"/>
</dbReference>
<evidence type="ECO:0000256" key="1">
    <source>
        <dbReference type="SAM" id="Phobius"/>
    </source>
</evidence>
<keyword evidence="1" id="KW-1133">Transmembrane helix</keyword>
<accession>A0ABV9EAP4</accession>
<gene>
    <name evidence="2" type="ORF">ACFO8L_09960</name>
</gene>
<proteinExistence type="predicted"/>